<dbReference type="GO" id="GO:0032281">
    <property type="term" value="C:AMPA glutamate receptor complex"/>
    <property type="evidence" value="ECO:0007669"/>
    <property type="project" value="TreeGrafter"/>
</dbReference>
<accession>A0AAJ7TFZ1</accession>
<gene>
    <name evidence="10" type="primary">LOC116946247</name>
</gene>
<evidence type="ECO:0000256" key="6">
    <source>
        <dbReference type="SAM" id="Phobius"/>
    </source>
</evidence>
<dbReference type="GO" id="GO:0014069">
    <property type="term" value="C:postsynaptic density"/>
    <property type="evidence" value="ECO:0007669"/>
    <property type="project" value="TreeGrafter"/>
</dbReference>
<evidence type="ECO:0000313" key="9">
    <source>
        <dbReference type="Proteomes" id="UP001318040"/>
    </source>
</evidence>
<dbReference type="KEGG" id="pmrn:116946247"/>
<proteinExistence type="predicted"/>
<dbReference type="PANTHER" id="PTHR31774">
    <property type="entry name" value="PROTEIN SHISA-9-RELATED"/>
    <property type="match status" value="1"/>
</dbReference>
<evidence type="ECO:0000256" key="1">
    <source>
        <dbReference type="ARBA" id="ARBA00004370"/>
    </source>
</evidence>
<feature type="region of interest" description="Disordered" evidence="5">
    <location>
        <begin position="348"/>
        <end position="374"/>
    </location>
</feature>
<feature type="compositionally biased region" description="Polar residues" evidence="5">
    <location>
        <begin position="403"/>
        <end position="425"/>
    </location>
</feature>
<reference evidence="10" key="1">
    <citation type="submission" date="2025-08" db="UniProtKB">
        <authorList>
            <consortium name="RefSeq"/>
        </authorList>
    </citation>
    <scope>IDENTIFICATION</scope>
    <source>
        <tissue evidence="10">Sperm</tissue>
    </source>
</reference>
<feature type="region of interest" description="Disordered" evidence="5">
    <location>
        <begin position="386"/>
        <end position="442"/>
    </location>
</feature>
<feature type="region of interest" description="Disordered" evidence="5">
    <location>
        <begin position="315"/>
        <end position="336"/>
    </location>
</feature>
<feature type="compositionally biased region" description="Low complexity" evidence="5">
    <location>
        <begin position="30"/>
        <end position="44"/>
    </location>
</feature>
<dbReference type="Proteomes" id="UP001318040">
    <property type="component" value="Chromosome 26"/>
</dbReference>
<feature type="region of interest" description="Disordered" evidence="5">
    <location>
        <begin position="30"/>
        <end position="86"/>
    </location>
</feature>
<dbReference type="AlphaFoldDB" id="A0AAJ7TFZ1"/>
<dbReference type="InterPro" id="IPR026910">
    <property type="entry name" value="Shisa"/>
</dbReference>
<protein>
    <submittedName>
        <fullName evidence="10">Protein shisa-9-like</fullName>
    </submittedName>
</protein>
<evidence type="ECO:0000256" key="7">
    <source>
        <dbReference type="SAM" id="SignalP"/>
    </source>
</evidence>
<keyword evidence="9" id="KW-1185">Reference proteome</keyword>
<feature type="transmembrane region" description="Helical" evidence="6">
    <location>
        <begin position="185"/>
        <end position="208"/>
    </location>
</feature>
<organism evidence="9 10">
    <name type="scientific">Petromyzon marinus</name>
    <name type="common">Sea lamprey</name>
    <dbReference type="NCBI Taxonomy" id="7757"/>
    <lineage>
        <taxon>Eukaryota</taxon>
        <taxon>Metazoa</taxon>
        <taxon>Chordata</taxon>
        <taxon>Craniata</taxon>
        <taxon>Vertebrata</taxon>
        <taxon>Cyclostomata</taxon>
        <taxon>Hyperoartia</taxon>
        <taxon>Petromyzontiformes</taxon>
        <taxon>Petromyzontidae</taxon>
        <taxon>Petromyzon</taxon>
    </lineage>
</organism>
<keyword evidence="3 6" id="KW-1133">Transmembrane helix</keyword>
<feature type="domain" description="Shisa N-terminal" evidence="8">
    <location>
        <begin position="97"/>
        <end position="147"/>
    </location>
</feature>
<feature type="chain" id="PRO_5042553277" evidence="7">
    <location>
        <begin position="30"/>
        <end position="442"/>
    </location>
</feature>
<evidence type="ECO:0000256" key="2">
    <source>
        <dbReference type="ARBA" id="ARBA00022692"/>
    </source>
</evidence>
<evidence type="ECO:0000313" key="10">
    <source>
        <dbReference type="RefSeq" id="XP_032817152.1"/>
    </source>
</evidence>
<evidence type="ECO:0000256" key="5">
    <source>
        <dbReference type="SAM" id="MobiDB-lite"/>
    </source>
</evidence>
<name>A0AAJ7TFZ1_PETMA</name>
<feature type="compositionally biased region" description="Basic and acidic residues" evidence="5">
    <location>
        <begin position="63"/>
        <end position="78"/>
    </location>
</feature>
<keyword evidence="2 6" id="KW-0812">Transmembrane</keyword>
<dbReference type="InterPro" id="IPR053891">
    <property type="entry name" value="Shisa_N"/>
</dbReference>
<dbReference type="GO" id="GO:0048172">
    <property type="term" value="P:regulation of short-term neuronal synaptic plasticity"/>
    <property type="evidence" value="ECO:0007669"/>
    <property type="project" value="TreeGrafter"/>
</dbReference>
<evidence type="ECO:0000259" key="8">
    <source>
        <dbReference type="Pfam" id="PF13908"/>
    </source>
</evidence>
<keyword evidence="7" id="KW-0732">Signal</keyword>
<dbReference type="Pfam" id="PF13908">
    <property type="entry name" value="Shisa_N"/>
    <property type="match status" value="1"/>
</dbReference>
<sequence>MMMVAVIATTMMTTTTIILSLGDLQISSAASPASRRTSNSSSRSKAIDPIGTLHEVSPPIPAADEHGRDKHGPGMEETRAEEEEAEAVPAIIKEPVETCRGYYDVMGQWDAPFDCLTKPYTHCCGTCGFRFCCQFLREKLNQRSCNNYDSPGWADVEQHLGAGGAAGSVTHDKRHPQHERAAPHAAVIAACGVGALLVVGAVFAGIGLRKLAAEREIGRASRLSEIVQQEGQLGMQILQCAGTEEEKAAAAATTTTTSAEFPCETSTLGAAVYGGAAFFVQNALAGQHSPHHPPTAMPTMPPMPPLSVPTIETLHASPKRRRHSVSSINSLDDDDDFRCRHQGRCSGRVAGRPPVIQGLPRAPYPRRHQQAGRGTPCKLRMTKMYPDPEGFRWQDPSAGAQPPQDTRWQGRRSTTVDHSTQQLNPGPTRAYHSTYSKREVVV</sequence>
<dbReference type="GO" id="GO:0032591">
    <property type="term" value="C:dendritic spine membrane"/>
    <property type="evidence" value="ECO:0007669"/>
    <property type="project" value="TreeGrafter"/>
</dbReference>
<feature type="signal peptide" evidence="7">
    <location>
        <begin position="1"/>
        <end position="29"/>
    </location>
</feature>
<dbReference type="GO" id="GO:0045211">
    <property type="term" value="C:postsynaptic membrane"/>
    <property type="evidence" value="ECO:0007669"/>
    <property type="project" value="TreeGrafter"/>
</dbReference>
<dbReference type="RefSeq" id="XP_032817152.1">
    <property type="nucleotide sequence ID" value="XM_032961261.1"/>
</dbReference>
<comment type="subcellular location">
    <subcellularLocation>
        <location evidence="1">Membrane</location>
    </subcellularLocation>
</comment>
<evidence type="ECO:0000256" key="4">
    <source>
        <dbReference type="ARBA" id="ARBA00023136"/>
    </source>
</evidence>
<keyword evidence="4 6" id="KW-0472">Membrane</keyword>
<evidence type="ECO:0000256" key="3">
    <source>
        <dbReference type="ARBA" id="ARBA00022989"/>
    </source>
</evidence>